<comment type="caution">
    <text evidence="2">The sequence shown here is derived from an EMBL/GenBank/DDBJ whole genome shotgun (WGS) entry which is preliminary data.</text>
</comment>
<reference evidence="2 3" key="1">
    <citation type="submission" date="2013-04" db="EMBL/GenBank/DDBJ databases">
        <title>Gluconobacter oxydans NBRC 3293 whole genome sequence.</title>
        <authorList>
            <person name="Matsutani M."/>
            <person name="Yakushi T."/>
            <person name="Matsushita K."/>
        </authorList>
    </citation>
    <scope>NUCLEOTIDE SEQUENCE [LARGE SCALE GENOMIC DNA]</scope>
    <source>
        <strain evidence="2 3">NBRC 3293</strain>
    </source>
</reference>
<feature type="compositionally biased region" description="Low complexity" evidence="1">
    <location>
        <begin position="150"/>
        <end position="164"/>
    </location>
</feature>
<evidence type="ECO:0000313" key="3">
    <source>
        <dbReference type="Proteomes" id="UP000484858"/>
    </source>
</evidence>
<proteinExistence type="predicted"/>
<dbReference type="EMBL" id="BARJ01000012">
    <property type="protein sequence ID" value="GEM17882.1"/>
    <property type="molecule type" value="Genomic_DNA"/>
</dbReference>
<dbReference type="Pfam" id="PF13730">
    <property type="entry name" value="HTH_36"/>
    <property type="match status" value="1"/>
</dbReference>
<feature type="region of interest" description="Disordered" evidence="1">
    <location>
        <begin position="254"/>
        <end position="288"/>
    </location>
</feature>
<protein>
    <recommendedName>
        <fullName evidence="4">Helix-turn-helix domain-containing protein</fullName>
    </recommendedName>
</protein>
<evidence type="ECO:0008006" key="4">
    <source>
        <dbReference type="Google" id="ProtNLM"/>
    </source>
</evidence>
<gene>
    <name evidence="2" type="ORF">NBRC3293_2379</name>
</gene>
<feature type="region of interest" description="Disordered" evidence="1">
    <location>
        <begin position="146"/>
        <end position="182"/>
    </location>
</feature>
<dbReference type="RefSeq" id="WP_172493334.1">
    <property type="nucleotide sequence ID" value="NZ_BARJ01000012.1"/>
</dbReference>
<sequence length="288" mass="31217">MSVQAMTWAWAQTVVTDPLAVSVLLAYANFATPSGEDCFPSTEVIVQMTKLSERTVRKKVDDLIAAGVMEMGDQEIVRVKIAHAGRRPVNYRLRMDILTPDDVPPADSISGVQIVQETTGRGASHVSQGCNSGSLGVQLTSFRGAPAAPKPIYNPNKPSKNPNPLQSPAASEAASMTFREQDDDGKIRTVSLDLPSWLPAEAWGGYLQTRKAKKAPRTVRAIQGVLRKLEAFRSAGHDVEAILDTSTERGWTGVFEPKGAFPASATPKRQSFGRSLEQHFASPEFDGR</sequence>
<name>A0A829X4K0_GLUOY</name>
<evidence type="ECO:0000313" key="2">
    <source>
        <dbReference type="EMBL" id="GEM17882.1"/>
    </source>
</evidence>
<dbReference type="AlphaFoldDB" id="A0A829X4K0"/>
<dbReference type="Proteomes" id="UP000484858">
    <property type="component" value="Unassembled WGS sequence"/>
</dbReference>
<evidence type="ECO:0000256" key="1">
    <source>
        <dbReference type="SAM" id="MobiDB-lite"/>
    </source>
</evidence>
<organism evidence="2 3">
    <name type="scientific">Gluconobacter oxydans NBRC 3293</name>
    <dbReference type="NCBI Taxonomy" id="1315969"/>
    <lineage>
        <taxon>Bacteria</taxon>
        <taxon>Pseudomonadati</taxon>
        <taxon>Pseudomonadota</taxon>
        <taxon>Alphaproteobacteria</taxon>
        <taxon>Acetobacterales</taxon>
        <taxon>Acetobacteraceae</taxon>
        <taxon>Gluconobacter</taxon>
    </lineage>
</organism>
<accession>A0A829X4K0</accession>